<evidence type="ECO:0000256" key="6">
    <source>
        <dbReference type="ARBA" id="ARBA00022692"/>
    </source>
</evidence>
<dbReference type="Pfam" id="PF00450">
    <property type="entry name" value="Peptidase_S10"/>
    <property type="match status" value="1"/>
</dbReference>
<evidence type="ECO:0000313" key="21">
    <source>
        <dbReference type="EMBL" id="KAK8849430.1"/>
    </source>
</evidence>
<evidence type="ECO:0000256" key="17">
    <source>
        <dbReference type="ARBA" id="ARBA00040628"/>
    </source>
</evidence>
<accession>A0AAW0YI34</accession>
<feature type="compositionally biased region" description="Basic residues" evidence="19">
    <location>
        <begin position="642"/>
        <end position="651"/>
    </location>
</feature>
<evidence type="ECO:0000256" key="2">
    <source>
        <dbReference type="ARBA" id="ARBA00004393"/>
    </source>
</evidence>
<keyword evidence="13" id="KW-0325">Glycoprotein</keyword>
<feature type="compositionally biased region" description="Basic and acidic residues" evidence="19">
    <location>
        <begin position="624"/>
        <end position="641"/>
    </location>
</feature>
<dbReference type="PANTHER" id="PTHR11802">
    <property type="entry name" value="SERINE PROTEASE FAMILY S10 SERINE CARBOXYPEPTIDASE"/>
    <property type="match status" value="1"/>
</dbReference>
<dbReference type="SUPFAM" id="SSF53474">
    <property type="entry name" value="alpha/beta-Hydrolases"/>
    <property type="match status" value="1"/>
</dbReference>
<evidence type="ECO:0000256" key="8">
    <source>
        <dbReference type="ARBA" id="ARBA00022729"/>
    </source>
</evidence>
<keyword evidence="11" id="KW-0333">Golgi apparatus</keyword>
<dbReference type="InterPro" id="IPR001563">
    <property type="entry name" value="Peptidase_S10"/>
</dbReference>
<evidence type="ECO:0000256" key="19">
    <source>
        <dbReference type="SAM" id="MobiDB-lite"/>
    </source>
</evidence>
<dbReference type="KEGG" id="kne:92182020"/>
<comment type="function">
    <text evidence="14">Protease with a carboxypeptidase B-like function involved in the C-terminal processing of the lysine and arginine residues from protein precursors. Promotes cell fusion and is involved in the programmed cell death.</text>
</comment>
<dbReference type="PANTHER" id="PTHR11802:SF190">
    <property type="entry name" value="PHEROMONE-PROCESSING CARBOXYPEPTIDASE KEX1"/>
    <property type="match status" value="1"/>
</dbReference>
<dbReference type="AlphaFoldDB" id="A0AAW0YI34"/>
<comment type="catalytic activity">
    <reaction evidence="1">
        <text>Preferential release of a C-terminal arginine or lysine residue.</text>
        <dbReference type="EC" id="3.4.16.6"/>
    </reaction>
</comment>
<dbReference type="GeneID" id="92182020"/>
<comment type="subcellular location">
    <subcellularLocation>
        <location evidence="2">Golgi apparatus</location>
        <location evidence="2">trans-Golgi network membrane</location>
        <topology evidence="2">Single-pass type I membrane protein</topology>
    </subcellularLocation>
</comment>
<keyword evidence="7" id="KW-0053">Apoptosis</keyword>
<evidence type="ECO:0000256" key="13">
    <source>
        <dbReference type="ARBA" id="ARBA00023180"/>
    </source>
</evidence>
<dbReference type="PRINTS" id="PR00724">
    <property type="entry name" value="CRBOXYPTASEC"/>
</dbReference>
<evidence type="ECO:0000256" key="12">
    <source>
        <dbReference type="ARBA" id="ARBA00023136"/>
    </source>
</evidence>
<dbReference type="FunFam" id="3.40.50.1820:FF:000121">
    <property type="entry name" value="Carboxypeptidase D"/>
    <property type="match status" value="1"/>
</dbReference>
<dbReference type="EC" id="3.4.16.6" evidence="15"/>
<evidence type="ECO:0000256" key="3">
    <source>
        <dbReference type="ARBA" id="ARBA00009431"/>
    </source>
</evidence>
<keyword evidence="8" id="KW-0732">Signal</keyword>
<evidence type="ECO:0000256" key="18">
    <source>
        <dbReference type="ARBA" id="ARBA00042717"/>
    </source>
</evidence>
<evidence type="ECO:0000256" key="7">
    <source>
        <dbReference type="ARBA" id="ARBA00022703"/>
    </source>
</evidence>
<dbReference type="Gene3D" id="3.40.50.1820">
    <property type="entry name" value="alpha/beta hydrolase"/>
    <property type="match status" value="1"/>
</dbReference>
<evidence type="ECO:0000256" key="16">
    <source>
        <dbReference type="ARBA" id="ARBA00040403"/>
    </source>
</evidence>
<reference evidence="21 22" key="1">
    <citation type="journal article" date="2024" name="bioRxiv">
        <title>Comparative genomics of Cryptococcus and Kwoniella reveals pathogenesis evolution and contrasting karyotype dynamics via intercentromeric recombination or chromosome fusion.</title>
        <authorList>
            <person name="Coelho M.A."/>
            <person name="David-Palma M."/>
            <person name="Shea T."/>
            <person name="Bowers K."/>
            <person name="McGinley-Smith S."/>
            <person name="Mohammad A.W."/>
            <person name="Gnirke A."/>
            <person name="Yurkov A.M."/>
            <person name="Nowrousian M."/>
            <person name="Sun S."/>
            <person name="Cuomo C.A."/>
            <person name="Heitman J."/>
        </authorList>
    </citation>
    <scope>NUCLEOTIDE SEQUENCE [LARGE SCALE GENOMIC DNA]</scope>
    <source>
        <strain evidence="21 22">CBS 13917</strain>
    </source>
</reference>
<evidence type="ECO:0000256" key="11">
    <source>
        <dbReference type="ARBA" id="ARBA00023034"/>
    </source>
</evidence>
<evidence type="ECO:0000256" key="4">
    <source>
        <dbReference type="ARBA" id="ARBA00022645"/>
    </source>
</evidence>
<dbReference type="GO" id="GO:0004185">
    <property type="term" value="F:serine-type carboxypeptidase activity"/>
    <property type="evidence" value="ECO:0007669"/>
    <property type="project" value="UniProtKB-EC"/>
</dbReference>
<evidence type="ECO:0000256" key="20">
    <source>
        <dbReference type="SAM" id="Phobius"/>
    </source>
</evidence>
<sequence>MSGNVQHDARARIRSLPSHADFISRSPFEGSEIKADNVTAESSTSPRRRRWASDLHSHERRASDLPSAADLFVPSLPGIPNLATHPTHPLNIYAGMLPSYPGEGKGGGEGNTGKDAKLFFLMVKARRSAGKQRVIFWFNGGPGCSSFDASLMEIGPFRTVPATETESGQVELKLVEGGWEEFATVVFVDQPPGTGMSYVPTNGYLHELHEGSAHFIEFLKNFYTVFPEMQGVDTYLAGESFAGQYIPYFADALIKSTDFPDYSLKGIAIGNGWIDPIQQYPGYVDFAYEKGLIKEGTPEAEEMESALATCQKSIEKYSDPSTTPINIDHCGEVMDSVYRPFTQELNGKKVCMNVYDVRLVDDWPACGMNWPPDLSDVYLFLRREDVVSALHATAKETAWVECDNKVSSELHLRNSPASVSLIPGILEAGVPVLMFAGAEDLICNYKGIERIVNNLSWNGETGLGNATMNDWYLNDTQVGTWQSARGMSYAKVFASSHMVGFDVPHVTNDMIIRFMDVDISLLPGMTALSTSRVGDADRVVVSLGSTALAGVPLFKGGSTDWEAWYNAGSAFLILMILISIVALYFYFRRRGHIRRTRVALGLPRDDGDASERIPLGSERVEMDDIERAERYGDDVDYEGRKRTGKGKGKGKARLDEDDDHRGQVVFALGDEDEDDRR</sequence>
<comment type="caution">
    <text evidence="21">The sequence shown here is derived from an EMBL/GenBank/DDBJ whole genome shotgun (WGS) entry which is preliminary data.</text>
</comment>
<comment type="similarity">
    <text evidence="3">Belongs to the peptidase S10 family.</text>
</comment>
<evidence type="ECO:0000256" key="14">
    <source>
        <dbReference type="ARBA" id="ARBA00037042"/>
    </source>
</evidence>
<evidence type="ECO:0000256" key="15">
    <source>
        <dbReference type="ARBA" id="ARBA00038895"/>
    </source>
</evidence>
<dbReference type="Proteomes" id="UP001388673">
    <property type="component" value="Unassembled WGS sequence"/>
</dbReference>
<keyword evidence="10 20" id="KW-1133">Transmembrane helix</keyword>
<dbReference type="GO" id="GO:0006915">
    <property type="term" value="P:apoptotic process"/>
    <property type="evidence" value="ECO:0007669"/>
    <property type="project" value="UniProtKB-KW"/>
</dbReference>
<keyword evidence="4" id="KW-0121">Carboxypeptidase</keyword>
<dbReference type="EMBL" id="JBCAWK010000009">
    <property type="protein sequence ID" value="KAK8849430.1"/>
    <property type="molecule type" value="Genomic_DNA"/>
</dbReference>
<feature type="region of interest" description="Disordered" evidence="19">
    <location>
        <begin position="624"/>
        <end position="677"/>
    </location>
</feature>
<gene>
    <name evidence="21" type="ORF">IAR55_004762</name>
</gene>
<dbReference type="InterPro" id="IPR029058">
    <property type="entry name" value="AB_hydrolase_fold"/>
</dbReference>
<keyword evidence="5" id="KW-0645">Protease</keyword>
<evidence type="ECO:0000256" key="5">
    <source>
        <dbReference type="ARBA" id="ARBA00022670"/>
    </source>
</evidence>
<feature type="region of interest" description="Disordered" evidence="19">
    <location>
        <begin position="31"/>
        <end position="59"/>
    </location>
</feature>
<dbReference type="RefSeq" id="XP_066801318.1">
    <property type="nucleotide sequence ID" value="XM_066947859.1"/>
</dbReference>
<protein>
    <recommendedName>
        <fullName evidence="17">Pheromone-processing carboxypeptidase KEX1</fullName>
        <ecNumber evidence="15">3.4.16.6</ecNumber>
    </recommendedName>
    <alternativeName>
        <fullName evidence="18">Carboxypeptidase D</fullName>
    </alternativeName>
    <alternativeName>
        <fullName evidence="16">Pheromone-processing carboxypeptidase kex1</fullName>
    </alternativeName>
</protein>
<feature type="transmembrane region" description="Helical" evidence="20">
    <location>
        <begin position="563"/>
        <end position="587"/>
    </location>
</feature>
<evidence type="ECO:0000256" key="1">
    <source>
        <dbReference type="ARBA" id="ARBA00001003"/>
    </source>
</evidence>
<keyword evidence="6 20" id="KW-0812">Transmembrane</keyword>
<proteinExistence type="inferred from homology"/>
<keyword evidence="22" id="KW-1185">Reference proteome</keyword>
<organism evidence="21 22">
    <name type="scientific">Kwoniella newhampshirensis</name>
    <dbReference type="NCBI Taxonomy" id="1651941"/>
    <lineage>
        <taxon>Eukaryota</taxon>
        <taxon>Fungi</taxon>
        <taxon>Dikarya</taxon>
        <taxon>Basidiomycota</taxon>
        <taxon>Agaricomycotina</taxon>
        <taxon>Tremellomycetes</taxon>
        <taxon>Tremellales</taxon>
        <taxon>Cryptococcaceae</taxon>
        <taxon>Kwoniella</taxon>
    </lineage>
</organism>
<keyword evidence="9" id="KW-0378">Hydrolase</keyword>
<evidence type="ECO:0000256" key="9">
    <source>
        <dbReference type="ARBA" id="ARBA00022801"/>
    </source>
</evidence>
<dbReference type="GO" id="GO:0006508">
    <property type="term" value="P:proteolysis"/>
    <property type="evidence" value="ECO:0007669"/>
    <property type="project" value="UniProtKB-KW"/>
</dbReference>
<keyword evidence="12 20" id="KW-0472">Membrane</keyword>
<evidence type="ECO:0000313" key="22">
    <source>
        <dbReference type="Proteomes" id="UP001388673"/>
    </source>
</evidence>
<name>A0AAW0YI34_9TREE</name>
<evidence type="ECO:0000256" key="10">
    <source>
        <dbReference type="ARBA" id="ARBA00022989"/>
    </source>
</evidence>
<dbReference type="GO" id="GO:0005802">
    <property type="term" value="C:trans-Golgi network"/>
    <property type="evidence" value="ECO:0007669"/>
    <property type="project" value="TreeGrafter"/>
</dbReference>